<protein>
    <submittedName>
        <fullName evidence="5">4,5-epoxidase</fullName>
    </submittedName>
</protein>
<dbReference type="Pfam" id="PF01494">
    <property type="entry name" value="FAD_binding_3"/>
    <property type="match status" value="1"/>
</dbReference>
<dbReference type="SUPFAM" id="SSF51905">
    <property type="entry name" value="FAD/NAD(P)-binding domain"/>
    <property type="match status" value="1"/>
</dbReference>
<dbReference type="Gene3D" id="3.30.70.2450">
    <property type="match status" value="1"/>
</dbReference>
<evidence type="ECO:0000256" key="3">
    <source>
        <dbReference type="ARBA" id="ARBA00022827"/>
    </source>
</evidence>
<dbReference type="EMBL" id="FOEF01000028">
    <property type="protein sequence ID" value="SEP53559.1"/>
    <property type="molecule type" value="Genomic_DNA"/>
</dbReference>
<feature type="domain" description="FAD-binding" evidence="4">
    <location>
        <begin position="6"/>
        <end position="344"/>
    </location>
</feature>
<keyword evidence="6" id="KW-1185">Reference proteome</keyword>
<dbReference type="GO" id="GO:0071949">
    <property type="term" value="F:FAD binding"/>
    <property type="evidence" value="ECO:0007669"/>
    <property type="project" value="InterPro"/>
</dbReference>
<comment type="cofactor">
    <cofactor evidence="1">
        <name>FAD</name>
        <dbReference type="ChEBI" id="CHEBI:57692"/>
    </cofactor>
</comment>
<keyword evidence="3" id="KW-0274">FAD</keyword>
<gene>
    <name evidence="5" type="ORF">SAMN04489732_12846</name>
</gene>
<dbReference type="PANTHER" id="PTHR43004">
    <property type="entry name" value="TRK SYSTEM POTASSIUM UPTAKE PROTEIN"/>
    <property type="match status" value="1"/>
</dbReference>
<dbReference type="InterPro" id="IPR050641">
    <property type="entry name" value="RIFMO-like"/>
</dbReference>
<name>A0A1H8YN24_9PSEU</name>
<dbReference type="OrthoDB" id="8670884at2"/>
<evidence type="ECO:0000313" key="6">
    <source>
        <dbReference type="Proteomes" id="UP000198582"/>
    </source>
</evidence>
<evidence type="ECO:0000259" key="4">
    <source>
        <dbReference type="Pfam" id="PF01494"/>
    </source>
</evidence>
<dbReference type="InterPro" id="IPR002938">
    <property type="entry name" value="FAD-bd"/>
</dbReference>
<organism evidence="5 6">
    <name type="scientific">Amycolatopsis saalfeldensis</name>
    <dbReference type="NCBI Taxonomy" id="394193"/>
    <lineage>
        <taxon>Bacteria</taxon>
        <taxon>Bacillati</taxon>
        <taxon>Actinomycetota</taxon>
        <taxon>Actinomycetes</taxon>
        <taxon>Pseudonocardiales</taxon>
        <taxon>Pseudonocardiaceae</taxon>
        <taxon>Amycolatopsis</taxon>
    </lineage>
</organism>
<proteinExistence type="predicted"/>
<dbReference type="RefSeq" id="WP_091628310.1">
    <property type="nucleotide sequence ID" value="NZ_FOEF01000028.1"/>
</dbReference>
<dbReference type="Gene3D" id="3.40.30.120">
    <property type="match status" value="1"/>
</dbReference>
<dbReference type="GO" id="GO:0016709">
    <property type="term" value="F:oxidoreductase activity, acting on paired donors, with incorporation or reduction of molecular oxygen, NAD(P)H as one donor, and incorporation of one atom of oxygen"/>
    <property type="evidence" value="ECO:0007669"/>
    <property type="project" value="UniProtKB-ARBA"/>
</dbReference>
<dbReference type="STRING" id="394193.SAMN04489732_12846"/>
<sequence>MEPEPEVLIAGAGPTGLTLACGLLASGVTVRVVDRAAEPAGTSRALGLQPRGIEVVERLGALSDLAERSLQVERIVVHLNGEQAASIRVGQRTALVTRPGLVISQAEVEAALRRRVVELGGHVEWGREVVAAEQDPHGVLVTFADGDEKRVAWLVGCDGAHSRVRQLAGIGFPGVPLAERFLLVDVHADLPLARNSIYAWLEGDNVFGAFPLPGPDLWRLMAPTADPGTETDRATQEAVLADITRMAEERTGYHRSLIRSPEWVTSFRIHRRLADTYRDGRILLAGDAAHIHSPFGGQGMNTGIGDAENLAWKLAMVVNGSAEHALLDSYEAERRPIAAKVLKSTGAISNLLLGDHFFARLLRDRVIIPLMNRATMQRLVWENVSQLKVSYQDGPLGHRARKWLSGKGPRPGDRVPDIECVRAEDGGRTGLHAELGNKWALVVSGQEMGDEHTAVTVKHLGEHGTTTLISGQTPKGDTMLVRPDAHLGWRGQASPDVLDRWLSTALRRGRAD</sequence>
<evidence type="ECO:0000256" key="1">
    <source>
        <dbReference type="ARBA" id="ARBA00001974"/>
    </source>
</evidence>
<evidence type="ECO:0000313" key="5">
    <source>
        <dbReference type="EMBL" id="SEP53559.1"/>
    </source>
</evidence>
<dbReference type="PANTHER" id="PTHR43004:SF19">
    <property type="entry name" value="BINDING MONOOXYGENASE, PUTATIVE (JCVI)-RELATED"/>
    <property type="match status" value="1"/>
</dbReference>
<reference evidence="5 6" key="1">
    <citation type="submission" date="2016-10" db="EMBL/GenBank/DDBJ databases">
        <authorList>
            <person name="de Groot N.N."/>
        </authorList>
    </citation>
    <scope>NUCLEOTIDE SEQUENCE [LARGE SCALE GENOMIC DNA]</scope>
    <source>
        <strain evidence="5 6">DSM 44993</strain>
    </source>
</reference>
<dbReference type="PRINTS" id="PR00420">
    <property type="entry name" value="RNGMNOXGNASE"/>
</dbReference>
<accession>A0A1H8YN24</accession>
<dbReference type="AlphaFoldDB" id="A0A1H8YN24"/>
<keyword evidence="2" id="KW-0285">Flavoprotein</keyword>
<dbReference type="Pfam" id="PF21274">
    <property type="entry name" value="Rng_hyd_C"/>
    <property type="match status" value="1"/>
</dbReference>
<dbReference type="InterPro" id="IPR036188">
    <property type="entry name" value="FAD/NAD-bd_sf"/>
</dbReference>
<evidence type="ECO:0000256" key="2">
    <source>
        <dbReference type="ARBA" id="ARBA00022630"/>
    </source>
</evidence>
<dbReference type="Proteomes" id="UP000198582">
    <property type="component" value="Unassembled WGS sequence"/>
</dbReference>
<dbReference type="Gene3D" id="3.50.50.60">
    <property type="entry name" value="FAD/NAD(P)-binding domain"/>
    <property type="match status" value="1"/>
</dbReference>